<accession>A0ABW5FN83</accession>
<evidence type="ECO:0000313" key="3">
    <source>
        <dbReference type="EMBL" id="MFD2415222.1"/>
    </source>
</evidence>
<evidence type="ECO:0000259" key="2">
    <source>
        <dbReference type="SMART" id="SM00331"/>
    </source>
</evidence>
<dbReference type="RefSeq" id="WP_378260831.1">
    <property type="nucleotide sequence ID" value="NZ_JBHUKR010000004.1"/>
</dbReference>
<keyword evidence="4" id="KW-1185">Reference proteome</keyword>
<name>A0ABW5FN83_9PSEU</name>
<dbReference type="PANTHER" id="PTHR43156">
    <property type="entry name" value="STAGE II SPORULATION PROTEIN E-RELATED"/>
    <property type="match status" value="1"/>
</dbReference>
<dbReference type="SUPFAM" id="SSF81606">
    <property type="entry name" value="PP2C-like"/>
    <property type="match status" value="1"/>
</dbReference>
<organism evidence="3 4">
    <name type="scientific">Amycolatopsis pigmentata</name>
    <dbReference type="NCBI Taxonomy" id="450801"/>
    <lineage>
        <taxon>Bacteria</taxon>
        <taxon>Bacillati</taxon>
        <taxon>Actinomycetota</taxon>
        <taxon>Actinomycetes</taxon>
        <taxon>Pseudonocardiales</taxon>
        <taxon>Pseudonocardiaceae</taxon>
        <taxon>Amycolatopsis</taxon>
    </lineage>
</organism>
<dbReference type="Pfam" id="PF07228">
    <property type="entry name" value="SpoIIE"/>
    <property type="match status" value="1"/>
</dbReference>
<evidence type="ECO:0000256" key="1">
    <source>
        <dbReference type="ARBA" id="ARBA00022801"/>
    </source>
</evidence>
<dbReference type="Gene3D" id="3.30.450.40">
    <property type="match status" value="1"/>
</dbReference>
<keyword evidence="1 3" id="KW-0378">Hydrolase</keyword>
<dbReference type="SMART" id="SM00331">
    <property type="entry name" value="PP2C_SIG"/>
    <property type="match status" value="1"/>
</dbReference>
<dbReference type="SUPFAM" id="SSF55781">
    <property type="entry name" value="GAF domain-like"/>
    <property type="match status" value="1"/>
</dbReference>
<dbReference type="PANTHER" id="PTHR43156:SF2">
    <property type="entry name" value="STAGE II SPORULATION PROTEIN E"/>
    <property type="match status" value="1"/>
</dbReference>
<evidence type="ECO:0000313" key="4">
    <source>
        <dbReference type="Proteomes" id="UP001597417"/>
    </source>
</evidence>
<dbReference type="EC" id="3.1.3.16" evidence="3"/>
<reference evidence="4" key="1">
    <citation type="journal article" date="2019" name="Int. J. Syst. Evol. Microbiol.">
        <title>The Global Catalogue of Microorganisms (GCM) 10K type strain sequencing project: providing services to taxonomists for standard genome sequencing and annotation.</title>
        <authorList>
            <consortium name="The Broad Institute Genomics Platform"/>
            <consortium name="The Broad Institute Genome Sequencing Center for Infectious Disease"/>
            <person name="Wu L."/>
            <person name="Ma J."/>
        </authorList>
    </citation>
    <scope>NUCLEOTIDE SEQUENCE [LARGE SCALE GENOMIC DNA]</scope>
    <source>
        <strain evidence="4">CGMCC 4.7645</strain>
    </source>
</reference>
<dbReference type="GO" id="GO:0004722">
    <property type="term" value="F:protein serine/threonine phosphatase activity"/>
    <property type="evidence" value="ECO:0007669"/>
    <property type="project" value="UniProtKB-EC"/>
</dbReference>
<proteinExistence type="predicted"/>
<dbReference type="InterPro" id="IPR052016">
    <property type="entry name" value="Bact_Sigma-Reg"/>
</dbReference>
<dbReference type="InterPro" id="IPR036457">
    <property type="entry name" value="PPM-type-like_dom_sf"/>
</dbReference>
<dbReference type="InterPro" id="IPR029016">
    <property type="entry name" value="GAF-like_dom_sf"/>
</dbReference>
<gene>
    <name evidence="3" type="ORF">ACFSXZ_02655</name>
</gene>
<dbReference type="InterPro" id="IPR001932">
    <property type="entry name" value="PPM-type_phosphatase-like_dom"/>
</dbReference>
<dbReference type="EMBL" id="JBHUKR010000004">
    <property type="protein sequence ID" value="MFD2415222.1"/>
    <property type="molecule type" value="Genomic_DNA"/>
</dbReference>
<comment type="caution">
    <text evidence="3">The sequence shown here is derived from an EMBL/GenBank/DDBJ whole genome shotgun (WGS) entry which is preliminary data.</text>
</comment>
<feature type="domain" description="PPM-type phosphatase" evidence="2">
    <location>
        <begin position="262"/>
        <end position="478"/>
    </location>
</feature>
<dbReference type="Gene3D" id="3.60.40.10">
    <property type="entry name" value="PPM-type phosphatase domain"/>
    <property type="match status" value="1"/>
</dbReference>
<protein>
    <submittedName>
        <fullName evidence="3">PP2C family protein-serine/threonine phosphatase</fullName>
        <ecNumber evidence="3">3.1.3.16</ecNumber>
    </submittedName>
</protein>
<dbReference type="Proteomes" id="UP001597417">
    <property type="component" value="Unassembled WGS sequence"/>
</dbReference>
<sequence>MNDDRARDQRRSLVQAWSRAQLTIEGLWSRYFALGGQAGLMDVDAYLNGLGELPPLQRDVLAQAVNERLDELAGAHRAAYSRPIRQRLPASPPLAALVELLDRVVLAPPDRMAEIAAAAGKALGVAVTLFLIDYDQRTLHPVPHADGSTERVSLDVDTTLAGRAFRHVQTLPADTAQPPCLWVPLLDGVERLGVMAVEVTDPDDLYDPGLRAHCRWVAMLVGHLLIALNPHGDALDRVRLTRPRQPSAELVFSLLPSLTAGVDSFVVTGMLEPCERVSGDAFDYALSESTAHLIMLDALGHDLSSGLIAAAAVSAHRSARRAGNDLAEQAHRIDQTLREHFATATFATGVLVEIDLPTGRLRYVNAGHPQPLIMRDGKIVKPLAGALCLPLGLGPLDVMIAEETLEPDDWLILYTDGITEARDATGEFFGEERLVDFLRREAAAGYPPPETARRLIQAVLQHQQGVLQDDAAIVLARWTSPGHLDPER</sequence>